<sequence>MKPKIVIIGGGSGLPVIIRPLIKYDIDLSAIVTVADDGGSSGVLRNYINIVPPGDIRNILAAMADVDPEILKIFQYRFNSQDDFFAQHAVGNLLIAAMTEMYGNIFDAVQKLSILLKIKGHIYPVANEPLVLNARFDDGQQLTGEAEITAAHKAIQEVWVTNEDAKRPVHASPDVVEAILAADMIVYGPGSLFTSILPNVVLPEVRQSLQQIAAKQVYIANIMTQKGETDAYTDAQHLAALNRHIGQPVINYLLTNASPVPADFVDYQKWTELSQQVVQDPIGVKKQGAISLSGDYLQLRDAGAFHDGQKVSAELMKILEL</sequence>
<dbReference type="CDD" id="cd07187">
    <property type="entry name" value="YvcK_like"/>
    <property type="match status" value="1"/>
</dbReference>
<dbReference type="GO" id="GO:0008360">
    <property type="term" value="P:regulation of cell shape"/>
    <property type="evidence" value="ECO:0007669"/>
    <property type="project" value="UniProtKB-UniRule"/>
</dbReference>
<evidence type="ECO:0000313" key="3">
    <source>
        <dbReference type="EMBL" id="PVY85092.1"/>
    </source>
</evidence>
<name>A0A2U1DC12_9LACO</name>
<dbReference type="Gene3D" id="3.40.50.10680">
    <property type="entry name" value="CofD-like domains"/>
    <property type="match status" value="1"/>
</dbReference>
<dbReference type="AlphaFoldDB" id="A0A2U1DC12"/>
<dbReference type="GO" id="GO:0043743">
    <property type="term" value="F:LPPG:FO 2-phospho-L-lactate transferase activity"/>
    <property type="evidence" value="ECO:0007669"/>
    <property type="project" value="InterPro"/>
</dbReference>
<organism evidence="3 4">
    <name type="scientific">Convivina intestini</name>
    <dbReference type="NCBI Taxonomy" id="1505726"/>
    <lineage>
        <taxon>Bacteria</taxon>
        <taxon>Bacillati</taxon>
        <taxon>Bacillota</taxon>
        <taxon>Bacilli</taxon>
        <taxon>Lactobacillales</taxon>
        <taxon>Lactobacillaceae</taxon>
        <taxon>Convivina</taxon>
    </lineage>
</organism>
<reference evidence="3 4" key="1">
    <citation type="submission" date="2018-04" db="EMBL/GenBank/DDBJ databases">
        <title>Genomic Encyclopedia of Type Strains, Phase IV (KMG-IV): sequencing the most valuable type-strain genomes for metagenomic binning, comparative biology and taxonomic classification.</title>
        <authorList>
            <person name="Goeker M."/>
        </authorList>
    </citation>
    <scope>NUCLEOTIDE SEQUENCE [LARGE SCALE GENOMIC DNA]</scope>
    <source>
        <strain evidence="3 4">DSM 28795</strain>
    </source>
</reference>
<gene>
    <name evidence="3" type="ORF">C7384_103117</name>
</gene>
<dbReference type="InterPro" id="IPR002882">
    <property type="entry name" value="CofD"/>
</dbReference>
<dbReference type="RefSeq" id="WP_089938413.1">
    <property type="nucleotide sequence ID" value="NZ_CAKOEX010000003.1"/>
</dbReference>
<dbReference type="HAMAP" id="MF_00973">
    <property type="entry name" value="Gluconeogen_factor"/>
    <property type="match status" value="1"/>
</dbReference>
<keyword evidence="4" id="KW-1185">Reference proteome</keyword>
<accession>A0A2U1DC12</accession>
<dbReference type="GO" id="GO:0005737">
    <property type="term" value="C:cytoplasm"/>
    <property type="evidence" value="ECO:0007669"/>
    <property type="project" value="UniProtKB-SubCell"/>
</dbReference>
<keyword evidence="1 2" id="KW-0963">Cytoplasm</keyword>
<dbReference type="InterPro" id="IPR038136">
    <property type="entry name" value="CofD-like_dom_sf"/>
</dbReference>
<dbReference type="InterPro" id="IPR010119">
    <property type="entry name" value="Gluconeogen_factor"/>
</dbReference>
<evidence type="ECO:0000256" key="2">
    <source>
        <dbReference type="HAMAP-Rule" id="MF_00973"/>
    </source>
</evidence>
<dbReference type="EMBL" id="QEKT01000003">
    <property type="protein sequence ID" value="PVY85092.1"/>
    <property type="molecule type" value="Genomic_DNA"/>
</dbReference>
<comment type="subcellular location">
    <subcellularLocation>
        <location evidence="2">Cytoplasm</location>
    </subcellularLocation>
</comment>
<dbReference type="SUPFAM" id="SSF142338">
    <property type="entry name" value="CofD-like"/>
    <property type="match status" value="1"/>
</dbReference>
<protein>
    <recommendedName>
        <fullName evidence="2">Putative gluconeogenesis factor</fullName>
    </recommendedName>
</protein>
<dbReference type="PANTHER" id="PTHR30135">
    <property type="entry name" value="UNCHARACTERIZED PROTEIN YVCK-RELATED"/>
    <property type="match status" value="1"/>
</dbReference>
<dbReference type="Proteomes" id="UP000245433">
    <property type="component" value="Unassembled WGS sequence"/>
</dbReference>
<comment type="similarity">
    <text evidence="2">Belongs to the gluconeogenesis factor family.</text>
</comment>
<proteinExistence type="inferred from homology"/>
<dbReference type="Pfam" id="PF01933">
    <property type="entry name" value="CofD"/>
    <property type="match status" value="1"/>
</dbReference>
<evidence type="ECO:0000256" key="1">
    <source>
        <dbReference type="ARBA" id="ARBA00022490"/>
    </source>
</evidence>
<dbReference type="PANTHER" id="PTHR30135:SF3">
    <property type="entry name" value="GLUCONEOGENESIS FACTOR-RELATED"/>
    <property type="match status" value="1"/>
</dbReference>
<comment type="function">
    <text evidence="2">Required for morphogenesis under gluconeogenic growth conditions.</text>
</comment>
<evidence type="ECO:0000313" key="4">
    <source>
        <dbReference type="Proteomes" id="UP000245433"/>
    </source>
</evidence>
<dbReference type="OrthoDB" id="9783842at2"/>
<comment type="caution">
    <text evidence="3">The sequence shown here is derived from an EMBL/GenBank/DDBJ whole genome shotgun (WGS) entry which is preliminary data.</text>
</comment>
<dbReference type="NCBIfam" id="TIGR01826">
    <property type="entry name" value="CofD_related"/>
    <property type="match status" value="1"/>
</dbReference>